<dbReference type="Proteomes" id="UP000308600">
    <property type="component" value="Unassembled WGS sequence"/>
</dbReference>
<name>A0ACD3AB51_9AGAR</name>
<accession>A0ACD3AB51</accession>
<evidence type="ECO:0000313" key="1">
    <source>
        <dbReference type="EMBL" id="TFK62645.1"/>
    </source>
</evidence>
<gene>
    <name evidence="1" type="ORF">BDN72DRAFT_381935</name>
</gene>
<dbReference type="EMBL" id="ML208568">
    <property type="protein sequence ID" value="TFK62645.1"/>
    <property type="molecule type" value="Genomic_DNA"/>
</dbReference>
<keyword evidence="2" id="KW-1185">Reference proteome</keyword>
<protein>
    <submittedName>
        <fullName evidence="1">Uncharacterized protein</fullName>
    </submittedName>
</protein>
<reference evidence="1 2" key="1">
    <citation type="journal article" date="2019" name="Nat. Ecol. Evol.">
        <title>Megaphylogeny resolves global patterns of mushroom evolution.</title>
        <authorList>
            <person name="Varga T."/>
            <person name="Krizsan K."/>
            <person name="Foldi C."/>
            <person name="Dima B."/>
            <person name="Sanchez-Garcia M."/>
            <person name="Sanchez-Ramirez S."/>
            <person name="Szollosi G.J."/>
            <person name="Szarkandi J.G."/>
            <person name="Papp V."/>
            <person name="Albert L."/>
            <person name="Andreopoulos W."/>
            <person name="Angelini C."/>
            <person name="Antonin V."/>
            <person name="Barry K.W."/>
            <person name="Bougher N.L."/>
            <person name="Buchanan P."/>
            <person name="Buyck B."/>
            <person name="Bense V."/>
            <person name="Catcheside P."/>
            <person name="Chovatia M."/>
            <person name="Cooper J."/>
            <person name="Damon W."/>
            <person name="Desjardin D."/>
            <person name="Finy P."/>
            <person name="Geml J."/>
            <person name="Haridas S."/>
            <person name="Hughes K."/>
            <person name="Justo A."/>
            <person name="Karasinski D."/>
            <person name="Kautmanova I."/>
            <person name="Kiss B."/>
            <person name="Kocsube S."/>
            <person name="Kotiranta H."/>
            <person name="LaButti K.M."/>
            <person name="Lechner B.E."/>
            <person name="Liimatainen K."/>
            <person name="Lipzen A."/>
            <person name="Lukacs Z."/>
            <person name="Mihaltcheva S."/>
            <person name="Morgado L.N."/>
            <person name="Niskanen T."/>
            <person name="Noordeloos M.E."/>
            <person name="Ohm R.A."/>
            <person name="Ortiz-Santana B."/>
            <person name="Ovrebo C."/>
            <person name="Racz N."/>
            <person name="Riley R."/>
            <person name="Savchenko A."/>
            <person name="Shiryaev A."/>
            <person name="Soop K."/>
            <person name="Spirin V."/>
            <person name="Szebenyi C."/>
            <person name="Tomsovsky M."/>
            <person name="Tulloss R.E."/>
            <person name="Uehling J."/>
            <person name="Grigoriev I.V."/>
            <person name="Vagvolgyi C."/>
            <person name="Papp T."/>
            <person name="Martin F.M."/>
            <person name="Miettinen O."/>
            <person name="Hibbett D.S."/>
            <person name="Nagy L.G."/>
        </authorList>
    </citation>
    <scope>NUCLEOTIDE SEQUENCE [LARGE SCALE GENOMIC DNA]</scope>
    <source>
        <strain evidence="1 2">NL-1719</strain>
    </source>
</reference>
<sequence length="328" mass="36174">MNISPETQRIVVGPWYIGLILNYFLFGALVIQLYDYFSNYHATDRRSVKGVAYFLFVAEIVQTVLVTRATWEVVIEGWGSTQPFAQVPESAACIPAVNAFLSCIAQLFFAWRIFMLTKTTFWRSVAGVIATISLTQFAAGLAVTVRYFAIDRLPQRWSELHDVVGVWMGATIICDLTIAIAMLSMFSKAREDPQFLVAEGFVNKIIINGFETGAVSATIAVLTLAFFFRFQDNFLHIVPLVLLGRIYSNVLLCSLNGRRRAGQMGMTPPGSNTSYSFSEPSSGGGALHQGFSKASQFTSIQIGHGMSTTDRVNSKATDAEKSRPDPDL</sequence>
<evidence type="ECO:0000313" key="2">
    <source>
        <dbReference type="Proteomes" id="UP000308600"/>
    </source>
</evidence>
<organism evidence="1 2">
    <name type="scientific">Pluteus cervinus</name>
    <dbReference type="NCBI Taxonomy" id="181527"/>
    <lineage>
        <taxon>Eukaryota</taxon>
        <taxon>Fungi</taxon>
        <taxon>Dikarya</taxon>
        <taxon>Basidiomycota</taxon>
        <taxon>Agaricomycotina</taxon>
        <taxon>Agaricomycetes</taxon>
        <taxon>Agaricomycetidae</taxon>
        <taxon>Agaricales</taxon>
        <taxon>Pluteineae</taxon>
        <taxon>Pluteaceae</taxon>
        <taxon>Pluteus</taxon>
    </lineage>
</organism>
<proteinExistence type="predicted"/>